<dbReference type="AlphaFoldDB" id="A5BP11"/>
<proteinExistence type="predicted"/>
<accession>A5BP11</accession>
<evidence type="ECO:0000256" key="1">
    <source>
        <dbReference type="SAM" id="Phobius"/>
    </source>
</evidence>
<reference evidence="2" key="1">
    <citation type="journal article" date="2007" name="PLoS ONE">
        <title>The first genome sequence of an elite grapevine cultivar (Pinot noir Vitis vinifera L.): coping with a highly heterozygous genome.</title>
        <authorList>
            <person name="Velasco R."/>
            <person name="Zharkikh A."/>
            <person name="Troggio M."/>
            <person name="Cartwright D.A."/>
            <person name="Cestaro A."/>
            <person name="Pruss D."/>
            <person name="Pindo M."/>
            <person name="FitzGerald L.M."/>
            <person name="Vezzulli S."/>
            <person name="Reid J."/>
            <person name="Malacarne G."/>
            <person name="Iliev D."/>
            <person name="Coppola G."/>
            <person name="Wardell B."/>
            <person name="Micheletti D."/>
            <person name="Macalma T."/>
            <person name="Facci M."/>
            <person name="Mitchell J.T."/>
            <person name="Perazzolli M."/>
            <person name="Eldredge G."/>
            <person name="Gatto P."/>
            <person name="Oyzerski R."/>
            <person name="Moretto M."/>
            <person name="Gutin N."/>
            <person name="Stefanini M."/>
            <person name="Chen Y."/>
            <person name="Segala C."/>
            <person name="Davenport C."/>
            <person name="Dematte L."/>
            <person name="Mraz A."/>
            <person name="Battilana J."/>
            <person name="Stormo K."/>
            <person name="Costa F."/>
            <person name="Tao Q."/>
            <person name="Si-Ammour A."/>
            <person name="Harkins T."/>
            <person name="Lackey A."/>
            <person name="Perbost C."/>
            <person name="Taillon B."/>
            <person name="Stella A."/>
            <person name="Solovyev V."/>
            <person name="Fawcett J.A."/>
            <person name="Sterck L."/>
            <person name="Vandepoele K."/>
            <person name="Grando S.M."/>
            <person name="Toppo S."/>
            <person name="Moser C."/>
            <person name="Lanchbury J."/>
            <person name="Bogden R."/>
            <person name="Skolnick M."/>
            <person name="Sgaramella V."/>
            <person name="Bhatnagar S.K."/>
            <person name="Fontana P."/>
            <person name="Gutin A."/>
            <person name="Van de Peer Y."/>
            <person name="Salamini F."/>
            <person name="Viola R."/>
        </authorList>
    </citation>
    <scope>NUCLEOTIDE SEQUENCE</scope>
</reference>
<feature type="transmembrane region" description="Helical" evidence="1">
    <location>
        <begin position="82"/>
        <end position="111"/>
    </location>
</feature>
<keyword evidence="1" id="KW-0472">Membrane</keyword>
<dbReference type="EMBL" id="AM466182">
    <property type="protein sequence ID" value="CAN79146.1"/>
    <property type="molecule type" value="Genomic_DNA"/>
</dbReference>
<sequence length="500" mass="55069">METPTLVNPISLRWRSMITIAIIPVDKITRGQPLIEYVDHTTYLPIQMEEGSDLREENEAADGSDEGDGLEDLGLPTFWATFWPFLLFGVFIFFSLPPAFCVFATPAVVYLPGVSSSLPVLLRASFVSAGGHFSRILSHATHCSNMSVRGDIASTSVTGKGQKGARTGASVGRTYSKRPIELISKWEFRELFALRTTSLYVCQDELKRYIQPVRSDSFTPIGDWASKLQQGWGQGARSCPWSEPKSYVLPIIPRSLPKVLVPEEHHALKDLPFYKVACEADAKKSVAKAAKKASTPTPMSPSASISFASTSVASTVSDSKVDLNFSGADPDIEVEHVVPRIIHEPEGEEGITTNLRVDFKERQRKRLFESIIVVLPPDKSSCTEEPHEAPVPDTSSMPMPPIDAAGLNNVPVAKSPDRKYVYLTQDEVSTSPALVGDDLDRKYAPAPPRAPSWEEMMELLKRVPCFTKVEPPSIKMLEFFSLTKRISMNIDGNSPISIAT</sequence>
<keyword evidence="1" id="KW-1133">Transmembrane helix</keyword>
<protein>
    <submittedName>
        <fullName evidence="2">Uncharacterized protein</fullName>
    </submittedName>
</protein>
<organism evidence="2">
    <name type="scientific">Vitis vinifera</name>
    <name type="common">Grape</name>
    <dbReference type="NCBI Taxonomy" id="29760"/>
    <lineage>
        <taxon>Eukaryota</taxon>
        <taxon>Viridiplantae</taxon>
        <taxon>Streptophyta</taxon>
        <taxon>Embryophyta</taxon>
        <taxon>Tracheophyta</taxon>
        <taxon>Spermatophyta</taxon>
        <taxon>Magnoliopsida</taxon>
        <taxon>eudicotyledons</taxon>
        <taxon>Gunneridae</taxon>
        <taxon>Pentapetalae</taxon>
        <taxon>rosids</taxon>
        <taxon>Vitales</taxon>
        <taxon>Vitaceae</taxon>
        <taxon>Viteae</taxon>
        <taxon>Vitis</taxon>
    </lineage>
</organism>
<keyword evidence="1" id="KW-0812">Transmembrane</keyword>
<name>A5BP11_VITVI</name>
<evidence type="ECO:0000313" key="2">
    <source>
        <dbReference type="EMBL" id="CAN79146.1"/>
    </source>
</evidence>
<gene>
    <name evidence="2" type="ORF">VITISV_005418</name>
</gene>